<evidence type="ECO:0000256" key="3">
    <source>
        <dbReference type="ARBA" id="ARBA00022801"/>
    </source>
</evidence>
<dbReference type="GO" id="GO:0006308">
    <property type="term" value="P:DNA catabolic process"/>
    <property type="evidence" value="ECO:0007669"/>
    <property type="project" value="UniProtKB-UniRule"/>
</dbReference>
<evidence type="ECO:0000256" key="1">
    <source>
        <dbReference type="ARBA" id="ARBA00022490"/>
    </source>
</evidence>
<feature type="domain" description="OB-fold nucleic acid binding" evidence="8">
    <location>
        <begin position="13"/>
        <end position="107"/>
    </location>
</feature>
<evidence type="ECO:0000259" key="8">
    <source>
        <dbReference type="Pfam" id="PF13742"/>
    </source>
</evidence>
<dbReference type="GO" id="GO:0009318">
    <property type="term" value="C:exodeoxyribonuclease VII complex"/>
    <property type="evidence" value="ECO:0007669"/>
    <property type="project" value="UniProtKB-UniRule"/>
</dbReference>
<dbReference type="EMBL" id="LQYE01000004">
    <property type="protein sequence ID" value="OAT69675.1"/>
    <property type="molecule type" value="Genomic_DNA"/>
</dbReference>
<accession>A0A179VFB6</accession>
<comment type="subcellular location">
    <subcellularLocation>
        <location evidence="5 6">Cytoplasm</location>
    </subcellularLocation>
</comment>
<sequence length="410" mass="44377">MADPGTSPENPWPVRAVATRVAKWIDRLGQVWVEGQLTQIDIRPGSRTVFMVLRDPAADMSLTVTCPPDMVRNAPVKLTEGTQVVVCGKPTFYTGRGSFSLRLSEIRAVGIGELLARIERLRQLLAAEGLFDARLKRPVPFLPSRIGLITGRASAAEHDVTSVAAARWPAVQFEVRNTPVQGPHAVAEIVAALRELDADPAVDVIVLARGGGSVEDLLPFSDETLCREISACRTPVVSAVGHEPDNPLSDLVADLRAATPTDAAKKLVPDAAAEQALILDLRRRSAHALRNWVQREERGLDQVRSRPVLADPLRMVTVRQDEIDGAQSALRRDVRRLVDMESQRIEHLTARLTTLGPAATLARGYSVTQRVRDDGTVEVLRTVADAPAGASLRIRVSDGAVTATVTGEDS</sequence>
<organism evidence="9 10">
    <name type="scientific">Mycobacteroides immunogenum</name>
    <dbReference type="NCBI Taxonomy" id="83262"/>
    <lineage>
        <taxon>Bacteria</taxon>
        <taxon>Bacillati</taxon>
        <taxon>Actinomycetota</taxon>
        <taxon>Actinomycetes</taxon>
        <taxon>Mycobacteriales</taxon>
        <taxon>Mycobacteriaceae</taxon>
        <taxon>Mycobacteroides</taxon>
    </lineage>
</organism>
<dbReference type="Pfam" id="PF02601">
    <property type="entry name" value="Exonuc_VII_L"/>
    <property type="match status" value="1"/>
</dbReference>
<dbReference type="GO" id="GO:0008855">
    <property type="term" value="F:exodeoxyribonuclease VII activity"/>
    <property type="evidence" value="ECO:0007669"/>
    <property type="project" value="UniProtKB-UniRule"/>
</dbReference>
<evidence type="ECO:0000313" key="9">
    <source>
        <dbReference type="EMBL" id="OAT69675.1"/>
    </source>
</evidence>
<dbReference type="CDD" id="cd04489">
    <property type="entry name" value="ExoVII_LU_OBF"/>
    <property type="match status" value="1"/>
</dbReference>
<comment type="caution">
    <text evidence="9">The sequence shown here is derived from an EMBL/GenBank/DDBJ whole genome shotgun (WGS) entry which is preliminary data.</text>
</comment>
<dbReference type="InterPro" id="IPR020579">
    <property type="entry name" value="Exonuc_VII_lsu_C"/>
</dbReference>
<dbReference type="PANTHER" id="PTHR30008:SF0">
    <property type="entry name" value="EXODEOXYRIBONUCLEASE 7 LARGE SUBUNIT"/>
    <property type="match status" value="1"/>
</dbReference>
<gene>
    <name evidence="5" type="primary">xseA</name>
    <name evidence="9" type="ORF">AWB85_20005</name>
</gene>
<dbReference type="NCBIfam" id="TIGR00237">
    <property type="entry name" value="xseA"/>
    <property type="match status" value="1"/>
</dbReference>
<dbReference type="InterPro" id="IPR003753">
    <property type="entry name" value="Exonuc_VII_L"/>
</dbReference>
<evidence type="ECO:0000256" key="4">
    <source>
        <dbReference type="ARBA" id="ARBA00022839"/>
    </source>
</evidence>
<comment type="function">
    <text evidence="5">Bidirectionally degrades single-stranded DNA into large acid-insoluble oligonucleotides, which are then degraded further into small acid-soluble oligonucleotides.</text>
</comment>
<comment type="catalytic activity">
    <reaction evidence="5 6">
        <text>Exonucleolytic cleavage in either 5'- to 3'- or 3'- to 5'-direction to yield nucleoside 5'-phosphates.</text>
        <dbReference type="EC" id="3.1.11.6"/>
    </reaction>
</comment>
<comment type="subunit">
    <text evidence="5">Heterooligomer composed of large and small subunits.</text>
</comment>
<protein>
    <recommendedName>
        <fullName evidence="5">Exodeoxyribonuclease 7 large subunit</fullName>
        <ecNumber evidence="5">3.1.11.6</ecNumber>
    </recommendedName>
    <alternativeName>
        <fullName evidence="5">Exodeoxyribonuclease VII large subunit</fullName>
        <shortName evidence="5">Exonuclease VII large subunit</shortName>
    </alternativeName>
</protein>
<proteinExistence type="inferred from homology"/>
<dbReference type="Pfam" id="PF13742">
    <property type="entry name" value="tRNA_anti_2"/>
    <property type="match status" value="1"/>
</dbReference>
<dbReference type="RefSeq" id="WP_064628473.1">
    <property type="nucleotide sequence ID" value="NZ_LQYE01000004.1"/>
</dbReference>
<dbReference type="HAMAP" id="MF_00378">
    <property type="entry name" value="Exonuc_7_L"/>
    <property type="match status" value="1"/>
</dbReference>
<reference evidence="9 10" key="1">
    <citation type="submission" date="2016-01" db="EMBL/GenBank/DDBJ databases">
        <title>Mycobacterium immunogenum strain CD11_6 genome sequencing and assembly.</title>
        <authorList>
            <person name="Kaur G."/>
            <person name="Nair G.R."/>
            <person name="Mayilraj S."/>
        </authorList>
    </citation>
    <scope>NUCLEOTIDE SEQUENCE [LARGE SCALE GENOMIC DNA]</scope>
    <source>
        <strain evidence="9 10">CD11-6</strain>
    </source>
</reference>
<evidence type="ECO:0000256" key="2">
    <source>
        <dbReference type="ARBA" id="ARBA00022722"/>
    </source>
</evidence>
<evidence type="ECO:0000313" key="10">
    <source>
        <dbReference type="Proteomes" id="UP000186919"/>
    </source>
</evidence>
<name>A0A179VFB6_9MYCO</name>
<feature type="domain" description="Exonuclease VII large subunit C-terminal" evidence="7">
    <location>
        <begin position="130"/>
        <end position="352"/>
    </location>
</feature>
<dbReference type="GO" id="GO:0003676">
    <property type="term" value="F:nucleic acid binding"/>
    <property type="evidence" value="ECO:0007669"/>
    <property type="project" value="InterPro"/>
</dbReference>
<dbReference type="AlphaFoldDB" id="A0A179VFB6"/>
<dbReference type="Proteomes" id="UP000186919">
    <property type="component" value="Unassembled WGS sequence"/>
</dbReference>
<dbReference type="PANTHER" id="PTHR30008">
    <property type="entry name" value="EXODEOXYRIBONUCLEASE 7 LARGE SUBUNIT"/>
    <property type="match status" value="1"/>
</dbReference>
<keyword evidence="2 5" id="KW-0540">Nuclease</keyword>
<evidence type="ECO:0000256" key="5">
    <source>
        <dbReference type="HAMAP-Rule" id="MF_00378"/>
    </source>
</evidence>
<keyword evidence="3 5" id="KW-0378">Hydrolase</keyword>
<dbReference type="EC" id="3.1.11.6" evidence="5"/>
<keyword evidence="4 5" id="KW-0269">Exonuclease</keyword>
<keyword evidence="1 5" id="KW-0963">Cytoplasm</keyword>
<dbReference type="GO" id="GO:0005737">
    <property type="term" value="C:cytoplasm"/>
    <property type="evidence" value="ECO:0007669"/>
    <property type="project" value="UniProtKB-SubCell"/>
</dbReference>
<dbReference type="InterPro" id="IPR025824">
    <property type="entry name" value="OB-fold_nuc-bd_dom"/>
</dbReference>
<evidence type="ECO:0000256" key="6">
    <source>
        <dbReference type="RuleBase" id="RU004355"/>
    </source>
</evidence>
<comment type="similarity">
    <text evidence="5 6">Belongs to the XseA family.</text>
</comment>
<evidence type="ECO:0000259" key="7">
    <source>
        <dbReference type="Pfam" id="PF02601"/>
    </source>
</evidence>